<dbReference type="PANTHER" id="PTHR24252">
    <property type="entry name" value="ACROSIN-RELATED"/>
    <property type="match status" value="1"/>
</dbReference>
<comment type="function">
    <text evidence="6">Fibrinolytic activity; shows preferential cleavage of Arg-Gly bonds in all three fibrinogen chains. Contact with the caterpillars causes severe bleeding, due the anticoagulant effect of the protein.</text>
</comment>
<evidence type="ECO:0000256" key="4">
    <source>
        <dbReference type="ARBA" id="ARBA00023240"/>
    </source>
</evidence>
<dbReference type="Pfam" id="PF00089">
    <property type="entry name" value="Trypsin"/>
    <property type="match status" value="1"/>
</dbReference>
<keyword evidence="7" id="KW-1205">Fibrinolytic toxin</keyword>
<keyword evidence="3" id="KW-1015">Disulfide bond</keyword>
<reference evidence="11" key="1">
    <citation type="journal article" date="2016" name="Insect Biochem. Mol. Biol.">
        <title>Multifaceted biological insights from a draft genome sequence of the tobacco hornworm moth, Manduca sexta.</title>
        <authorList>
            <person name="Kanost M.R."/>
            <person name="Arrese E.L."/>
            <person name="Cao X."/>
            <person name="Chen Y.R."/>
            <person name="Chellapilla S."/>
            <person name="Goldsmith M.R."/>
            <person name="Grosse-Wilde E."/>
            <person name="Heckel D.G."/>
            <person name="Herndon N."/>
            <person name="Jiang H."/>
            <person name="Papanicolaou A."/>
            <person name="Qu J."/>
            <person name="Soulages J.L."/>
            <person name="Vogel H."/>
            <person name="Walters J."/>
            <person name="Waterhouse R.M."/>
            <person name="Ahn S.J."/>
            <person name="Almeida F.C."/>
            <person name="An C."/>
            <person name="Aqrawi P."/>
            <person name="Bretschneider A."/>
            <person name="Bryant W.B."/>
            <person name="Bucks S."/>
            <person name="Chao H."/>
            <person name="Chevignon G."/>
            <person name="Christen J.M."/>
            <person name="Clarke D.F."/>
            <person name="Dittmer N.T."/>
            <person name="Ferguson L.C.F."/>
            <person name="Garavelou S."/>
            <person name="Gordon K.H.J."/>
            <person name="Gunaratna R.T."/>
            <person name="Han Y."/>
            <person name="Hauser F."/>
            <person name="He Y."/>
            <person name="Heidel-Fischer H."/>
            <person name="Hirsh A."/>
            <person name="Hu Y."/>
            <person name="Jiang H."/>
            <person name="Kalra D."/>
            <person name="Klinner C."/>
            <person name="Konig C."/>
            <person name="Kovar C."/>
            <person name="Kroll A.R."/>
            <person name="Kuwar S.S."/>
            <person name="Lee S.L."/>
            <person name="Lehman R."/>
            <person name="Li K."/>
            <person name="Li Z."/>
            <person name="Liang H."/>
            <person name="Lovelace S."/>
            <person name="Lu Z."/>
            <person name="Mansfield J.H."/>
            <person name="McCulloch K.J."/>
            <person name="Mathew T."/>
            <person name="Morton B."/>
            <person name="Muzny D.M."/>
            <person name="Neunemann D."/>
            <person name="Ongeri F."/>
            <person name="Pauchet Y."/>
            <person name="Pu L.L."/>
            <person name="Pyrousis I."/>
            <person name="Rao X.J."/>
            <person name="Redding A."/>
            <person name="Roesel C."/>
            <person name="Sanchez-Gracia A."/>
            <person name="Schaack S."/>
            <person name="Shukla A."/>
            <person name="Tetreau G."/>
            <person name="Wang Y."/>
            <person name="Xiong G.H."/>
            <person name="Traut W."/>
            <person name="Walsh T.K."/>
            <person name="Worley K.C."/>
            <person name="Wu D."/>
            <person name="Wu W."/>
            <person name="Wu Y.Q."/>
            <person name="Zhang X."/>
            <person name="Zou Z."/>
            <person name="Zucker H."/>
            <person name="Briscoe A.D."/>
            <person name="Burmester T."/>
            <person name="Clem R.J."/>
            <person name="Feyereisen R."/>
            <person name="Grimmelikhuijzen C.J.P."/>
            <person name="Hamodrakas S.J."/>
            <person name="Hansson B.S."/>
            <person name="Huguet E."/>
            <person name="Jermiin L.S."/>
            <person name="Lan Q."/>
            <person name="Lehman H.K."/>
            <person name="Lorenzen M."/>
            <person name="Merzendorfer H."/>
            <person name="Michalopoulos I."/>
            <person name="Morton D.B."/>
            <person name="Muthukrishnan S."/>
            <person name="Oakeshott J.G."/>
            <person name="Palmer W."/>
            <person name="Park Y."/>
            <person name="Passarelli A.L."/>
            <person name="Rozas J."/>
            <person name="Schwartz L.M."/>
            <person name="Smith W."/>
            <person name="Southgate A."/>
            <person name="Vilcinskas A."/>
            <person name="Vogt R."/>
            <person name="Wang P."/>
            <person name="Werren J."/>
            <person name="Yu X.Q."/>
            <person name="Zhou J.J."/>
            <person name="Brown S.J."/>
            <person name="Scherer S.E."/>
            <person name="Richards S."/>
            <person name="Blissard G.W."/>
        </authorList>
    </citation>
    <scope>NUCLEOTIDE SEQUENCE</scope>
</reference>
<evidence type="ECO:0000313" key="11">
    <source>
        <dbReference type="EMBL" id="KAG6461595.1"/>
    </source>
</evidence>
<dbReference type="SUPFAM" id="SSF50494">
    <property type="entry name" value="Trypsin-like serine proteases"/>
    <property type="match status" value="1"/>
</dbReference>
<dbReference type="InterPro" id="IPR001254">
    <property type="entry name" value="Trypsin_dom"/>
</dbReference>
<dbReference type="InterPro" id="IPR001314">
    <property type="entry name" value="Peptidase_S1A"/>
</dbReference>
<dbReference type="EMBL" id="JH668761">
    <property type="protein sequence ID" value="KAG6461596.1"/>
    <property type="molecule type" value="Genomic_DNA"/>
</dbReference>
<keyword evidence="12" id="KW-1185">Reference proteome</keyword>
<evidence type="ECO:0000313" key="12">
    <source>
        <dbReference type="Proteomes" id="UP000791440"/>
    </source>
</evidence>
<evidence type="ECO:0000256" key="9">
    <source>
        <dbReference type="SAM" id="SignalP"/>
    </source>
</evidence>
<dbReference type="PROSITE" id="PS00134">
    <property type="entry name" value="TRYPSIN_HIS"/>
    <property type="match status" value="1"/>
</dbReference>
<keyword evidence="9" id="KW-0732">Signal</keyword>
<dbReference type="Gene3D" id="2.40.10.10">
    <property type="entry name" value="Trypsin-like serine proteases"/>
    <property type="match status" value="2"/>
</dbReference>
<feature type="signal peptide" evidence="9">
    <location>
        <begin position="1"/>
        <end position="18"/>
    </location>
</feature>
<dbReference type="PROSITE" id="PS00135">
    <property type="entry name" value="TRYPSIN_SER"/>
    <property type="match status" value="1"/>
</dbReference>
<keyword evidence="8" id="KW-0720">Serine protease</keyword>
<evidence type="ECO:0000256" key="3">
    <source>
        <dbReference type="ARBA" id="ARBA00023157"/>
    </source>
</evidence>
<dbReference type="Proteomes" id="UP000791440">
    <property type="component" value="Unassembled WGS sequence"/>
</dbReference>
<reference evidence="11" key="2">
    <citation type="submission" date="2020-12" db="EMBL/GenBank/DDBJ databases">
        <authorList>
            <person name="Kanost M."/>
        </authorList>
    </citation>
    <scope>NUCLEOTIDE SEQUENCE</scope>
</reference>
<organism evidence="11 12">
    <name type="scientific">Manduca sexta</name>
    <name type="common">Tobacco hawkmoth</name>
    <name type="synonym">Tobacco hornworm</name>
    <dbReference type="NCBI Taxonomy" id="7130"/>
    <lineage>
        <taxon>Eukaryota</taxon>
        <taxon>Metazoa</taxon>
        <taxon>Ecdysozoa</taxon>
        <taxon>Arthropoda</taxon>
        <taxon>Hexapoda</taxon>
        <taxon>Insecta</taxon>
        <taxon>Pterygota</taxon>
        <taxon>Neoptera</taxon>
        <taxon>Endopterygota</taxon>
        <taxon>Lepidoptera</taxon>
        <taxon>Glossata</taxon>
        <taxon>Ditrysia</taxon>
        <taxon>Bombycoidea</taxon>
        <taxon>Sphingidae</taxon>
        <taxon>Sphinginae</taxon>
        <taxon>Sphingini</taxon>
        <taxon>Manduca</taxon>
    </lineage>
</organism>
<sequence>MKYLFSVIFFVFFCSVFTTELREEEKWKMRKWRHKREDDRWNWGYVDITEKFGELKSTTEDPVTPAQNSTPCMPYVRPPTPDFSASGRRISEVKCYEYIWDVKIRDEMDKERLACIKYRQKHRGILKPSFAIGGRDTGPGEFPHMGAIGWKATIGTWVFKCGSSLISNKFVLTAAHCSKASSADTTIADPVPKIVRLGDKNIIDVLVNGALPKDRNIINIIVHPQYSSPKKYYDIALMELDEVVIFTKLIQPACLWSKMDTSSLGKEAILTGWGVVESGGKTISPELQAAVVDIIDTPQCEQLLSRYCNRKWCGLQDHQLCAGKMAGGVDACQGDSGGPLQVKISLPITTQGTLSHVIGVTSFGVGCALPNLPGIYTRVSTFIDWIEENVWKQ</sequence>
<dbReference type="InterPro" id="IPR043504">
    <property type="entry name" value="Peptidase_S1_PA_chymotrypsin"/>
</dbReference>
<evidence type="ECO:0000259" key="10">
    <source>
        <dbReference type="PROSITE" id="PS50240"/>
    </source>
</evidence>
<dbReference type="GO" id="GO:0004252">
    <property type="term" value="F:serine-type endopeptidase activity"/>
    <property type="evidence" value="ECO:0007669"/>
    <property type="project" value="InterPro"/>
</dbReference>
<evidence type="ECO:0000256" key="5">
    <source>
        <dbReference type="ARBA" id="ARBA00024195"/>
    </source>
</evidence>
<dbReference type="EMBL" id="JH668761">
    <property type="protein sequence ID" value="KAG6461595.1"/>
    <property type="molecule type" value="Genomic_DNA"/>
</dbReference>
<evidence type="ECO:0000256" key="2">
    <source>
        <dbReference type="ARBA" id="ARBA00022656"/>
    </source>
</evidence>
<dbReference type="PANTHER" id="PTHR24252:SF7">
    <property type="entry name" value="HYALIN"/>
    <property type="match status" value="1"/>
</dbReference>
<gene>
    <name evidence="11" type="ORF">O3G_MSEX012730</name>
</gene>
<keyword evidence="4" id="KW-1199">Hemostasis impairing toxin</keyword>
<dbReference type="InterPro" id="IPR033116">
    <property type="entry name" value="TRYPSIN_SER"/>
</dbReference>
<evidence type="ECO:0000256" key="7">
    <source>
        <dbReference type="ARBA" id="ARBA00084094"/>
    </source>
</evidence>
<dbReference type="InterPro" id="IPR009003">
    <property type="entry name" value="Peptidase_S1_PA"/>
</dbReference>
<evidence type="ECO:0000256" key="1">
    <source>
        <dbReference type="ARBA" id="ARBA00004239"/>
    </source>
</evidence>
<evidence type="ECO:0000256" key="8">
    <source>
        <dbReference type="RuleBase" id="RU363034"/>
    </source>
</evidence>
<protein>
    <recommendedName>
        <fullName evidence="10">Peptidase S1 domain-containing protein</fullName>
    </recommendedName>
</protein>
<feature type="domain" description="Peptidase S1" evidence="10">
    <location>
        <begin position="131"/>
        <end position="391"/>
    </location>
</feature>
<dbReference type="FunFam" id="2.40.10.10:FF:000002">
    <property type="entry name" value="Transmembrane protease serine"/>
    <property type="match status" value="1"/>
</dbReference>
<comment type="subcellular location">
    <subcellularLocation>
        <location evidence="1">Secreted</location>
        <location evidence="1">Extracellular space</location>
    </subcellularLocation>
</comment>
<dbReference type="PROSITE" id="PS50240">
    <property type="entry name" value="TRYPSIN_DOM"/>
    <property type="match status" value="1"/>
</dbReference>
<dbReference type="GO" id="GO:0005576">
    <property type="term" value="C:extracellular region"/>
    <property type="evidence" value="ECO:0007669"/>
    <property type="project" value="UniProtKB-SubCell"/>
</dbReference>
<dbReference type="FunFam" id="2.40.10.10:FF:000068">
    <property type="entry name" value="transmembrane protease serine 2"/>
    <property type="match status" value="1"/>
</dbReference>
<dbReference type="CDD" id="cd00190">
    <property type="entry name" value="Tryp_SPc"/>
    <property type="match status" value="1"/>
</dbReference>
<keyword evidence="8" id="KW-0378">Hydrolase</keyword>
<proteinExistence type="inferred from homology"/>
<evidence type="ECO:0000256" key="6">
    <source>
        <dbReference type="ARBA" id="ARBA00055534"/>
    </source>
</evidence>
<dbReference type="SMART" id="SM00020">
    <property type="entry name" value="Tryp_SPc"/>
    <property type="match status" value="1"/>
</dbReference>
<feature type="chain" id="PRO_5038324534" description="Peptidase S1 domain-containing protein" evidence="9">
    <location>
        <begin position="19"/>
        <end position="393"/>
    </location>
</feature>
<comment type="caution">
    <text evidence="11">The sequence shown here is derived from an EMBL/GenBank/DDBJ whole genome shotgun (WGS) entry which is preliminary data.</text>
</comment>
<comment type="similarity">
    <text evidence="5">Belongs to the peptidase S1 family. CLIP subfamily.</text>
</comment>
<keyword evidence="8" id="KW-0645">Protease</keyword>
<dbReference type="InterPro" id="IPR018114">
    <property type="entry name" value="TRYPSIN_HIS"/>
</dbReference>
<dbReference type="PRINTS" id="PR00722">
    <property type="entry name" value="CHYMOTRYPSIN"/>
</dbReference>
<name>A0A921ZP93_MANSE</name>
<dbReference type="GO" id="GO:0006508">
    <property type="term" value="P:proteolysis"/>
    <property type="evidence" value="ECO:0007669"/>
    <property type="project" value="UniProtKB-KW"/>
</dbReference>
<dbReference type="AlphaFoldDB" id="A0A921ZP93"/>
<dbReference type="GO" id="GO:0090729">
    <property type="term" value="F:toxin activity"/>
    <property type="evidence" value="ECO:0007669"/>
    <property type="project" value="UniProtKB-KW"/>
</dbReference>
<accession>A0A921ZP93</accession>
<keyword evidence="2" id="KW-0800">Toxin</keyword>